<dbReference type="CDD" id="cd00303">
    <property type="entry name" value="retropepsin_like"/>
    <property type="match status" value="1"/>
</dbReference>
<dbReference type="AlphaFoldDB" id="A0A067R8V5"/>
<dbReference type="STRING" id="136037.A0A067R8V5"/>
<organism evidence="1 2">
    <name type="scientific">Zootermopsis nevadensis</name>
    <name type="common">Dampwood termite</name>
    <dbReference type="NCBI Taxonomy" id="136037"/>
    <lineage>
        <taxon>Eukaryota</taxon>
        <taxon>Metazoa</taxon>
        <taxon>Ecdysozoa</taxon>
        <taxon>Arthropoda</taxon>
        <taxon>Hexapoda</taxon>
        <taxon>Insecta</taxon>
        <taxon>Pterygota</taxon>
        <taxon>Neoptera</taxon>
        <taxon>Polyneoptera</taxon>
        <taxon>Dictyoptera</taxon>
        <taxon>Blattodea</taxon>
        <taxon>Blattoidea</taxon>
        <taxon>Termitoidae</taxon>
        <taxon>Termopsidae</taxon>
        <taxon>Zootermopsis</taxon>
    </lineage>
</organism>
<name>A0A067R8V5_ZOONE</name>
<evidence type="ECO:0000313" key="1">
    <source>
        <dbReference type="EMBL" id="KDR14848.1"/>
    </source>
</evidence>
<evidence type="ECO:0008006" key="3">
    <source>
        <dbReference type="Google" id="ProtNLM"/>
    </source>
</evidence>
<dbReference type="GO" id="GO:0004190">
    <property type="term" value="F:aspartic-type endopeptidase activity"/>
    <property type="evidence" value="ECO:0007669"/>
    <property type="project" value="InterPro"/>
</dbReference>
<dbReference type="GO" id="GO:0006508">
    <property type="term" value="P:proteolysis"/>
    <property type="evidence" value="ECO:0007669"/>
    <property type="project" value="InterPro"/>
</dbReference>
<proteinExistence type="predicted"/>
<dbReference type="InterPro" id="IPR001969">
    <property type="entry name" value="Aspartic_peptidase_AS"/>
</dbReference>
<keyword evidence="2" id="KW-1185">Reference proteome</keyword>
<dbReference type="PROSITE" id="PS00141">
    <property type="entry name" value="ASP_PROTEASE"/>
    <property type="match status" value="1"/>
</dbReference>
<gene>
    <name evidence="1" type="ORF">L798_11488</name>
</gene>
<dbReference type="eggNOG" id="ENOG502T102">
    <property type="taxonomic scope" value="Eukaryota"/>
</dbReference>
<dbReference type="SUPFAM" id="SSF50630">
    <property type="entry name" value="Acid proteases"/>
    <property type="match status" value="1"/>
</dbReference>
<dbReference type="Proteomes" id="UP000027135">
    <property type="component" value="Unassembled WGS sequence"/>
</dbReference>
<evidence type="ECO:0000313" key="2">
    <source>
        <dbReference type="Proteomes" id="UP000027135"/>
    </source>
</evidence>
<dbReference type="Gene3D" id="2.40.70.10">
    <property type="entry name" value="Acid Proteases"/>
    <property type="match status" value="1"/>
</dbReference>
<dbReference type="InParanoid" id="A0A067R8V5"/>
<accession>A0A067R8V5</accession>
<reference evidence="1 2" key="1">
    <citation type="journal article" date="2014" name="Nat. Commun.">
        <title>Molecular traces of alternative social organization in a termite genome.</title>
        <authorList>
            <person name="Terrapon N."/>
            <person name="Li C."/>
            <person name="Robertson H.M."/>
            <person name="Ji L."/>
            <person name="Meng X."/>
            <person name="Booth W."/>
            <person name="Chen Z."/>
            <person name="Childers C.P."/>
            <person name="Glastad K.M."/>
            <person name="Gokhale K."/>
            <person name="Gowin J."/>
            <person name="Gronenberg W."/>
            <person name="Hermansen R.A."/>
            <person name="Hu H."/>
            <person name="Hunt B.G."/>
            <person name="Huylmans A.K."/>
            <person name="Khalil S.M."/>
            <person name="Mitchell R.D."/>
            <person name="Munoz-Torres M.C."/>
            <person name="Mustard J.A."/>
            <person name="Pan H."/>
            <person name="Reese J.T."/>
            <person name="Scharf M.E."/>
            <person name="Sun F."/>
            <person name="Vogel H."/>
            <person name="Xiao J."/>
            <person name="Yang W."/>
            <person name="Yang Z."/>
            <person name="Yang Z."/>
            <person name="Zhou J."/>
            <person name="Zhu J."/>
            <person name="Brent C.S."/>
            <person name="Elsik C.G."/>
            <person name="Goodisman M.A."/>
            <person name="Liberles D.A."/>
            <person name="Roe R.M."/>
            <person name="Vargo E.L."/>
            <person name="Vilcinskas A."/>
            <person name="Wang J."/>
            <person name="Bornberg-Bauer E."/>
            <person name="Korb J."/>
            <person name="Zhang G."/>
            <person name="Liebig J."/>
        </authorList>
    </citation>
    <scope>NUCLEOTIDE SEQUENCE [LARGE SCALE GENOMIC DNA]</scope>
    <source>
        <tissue evidence="1">Whole organism</tissue>
    </source>
</reference>
<dbReference type="InterPro" id="IPR021109">
    <property type="entry name" value="Peptidase_aspartic_dom_sf"/>
</dbReference>
<sequence length="199" mass="22177">MVKPEEIHDILKYISENPLRESEVMIFYINEDNLHGCPQAKLKIGDKELIAILDSGAEMSIISETLVDALIESGLKLLRIPVVNGVLISAWGSRTKMIRKQALIPIKIDDQMYEQVFMVAPQLLAHAILEANILNDFQVVVDFKEKCFSTKQDGKRSRHSFIYKDTSGGGDGNRPIASSDLATSDHRLINGIKPGRSES</sequence>
<dbReference type="EMBL" id="KK852859">
    <property type="protein sequence ID" value="KDR14848.1"/>
    <property type="molecule type" value="Genomic_DNA"/>
</dbReference>
<protein>
    <recommendedName>
        <fullName evidence="3">Peptidase A2 domain-containing protein</fullName>
    </recommendedName>
</protein>